<name>A0A4S2H3I1_9PROT</name>
<evidence type="ECO:0000259" key="1">
    <source>
        <dbReference type="Pfam" id="PF06094"/>
    </source>
</evidence>
<comment type="caution">
    <text evidence="2">The sequence shown here is derived from an EMBL/GenBank/DDBJ whole genome shotgun (WGS) entry which is preliminary data.</text>
</comment>
<reference evidence="2 3" key="1">
    <citation type="journal article" date="2017" name="Int. J. Syst. Evol. Microbiol.">
        <title>Marinicauda algicola sp. nov., isolated from a marine red alga Rhodosorus marinus.</title>
        <authorList>
            <person name="Jeong S.E."/>
            <person name="Jeon S.H."/>
            <person name="Chun B.H."/>
            <person name="Kim D.W."/>
            <person name="Jeon C.O."/>
        </authorList>
    </citation>
    <scope>NUCLEOTIDE SEQUENCE [LARGE SCALE GENOMIC DNA]</scope>
    <source>
        <strain evidence="2 3">JCM 31718</strain>
    </source>
</reference>
<feature type="domain" description="Gamma-glutamylcyclotransferase AIG2-like" evidence="1">
    <location>
        <begin position="14"/>
        <end position="134"/>
    </location>
</feature>
<evidence type="ECO:0000313" key="2">
    <source>
        <dbReference type="EMBL" id="TGY89911.1"/>
    </source>
</evidence>
<dbReference type="Pfam" id="PF06094">
    <property type="entry name" value="GGACT"/>
    <property type="match status" value="1"/>
</dbReference>
<keyword evidence="3" id="KW-1185">Reference proteome</keyword>
<dbReference type="GO" id="GO:0016740">
    <property type="term" value="F:transferase activity"/>
    <property type="evidence" value="ECO:0007669"/>
    <property type="project" value="UniProtKB-KW"/>
</dbReference>
<evidence type="ECO:0000313" key="3">
    <source>
        <dbReference type="Proteomes" id="UP000308054"/>
    </source>
</evidence>
<keyword evidence="2" id="KW-0808">Transferase</keyword>
<accession>A0A4S2H3I1</accession>
<dbReference type="EMBL" id="SRXW01000001">
    <property type="protein sequence ID" value="TGY89911.1"/>
    <property type="molecule type" value="Genomic_DNA"/>
</dbReference>
<gene>
    <name evidence="2" type="ORF">E5163_01865</name>
</gene>
<dbReference type="InterPro" id="IPR009288">
    <property type="entry name" value="AIG2-like_dom"/>
</dbReference>
<dbReference type="RefSeq" id="WP_135994408.1">
    <property type="nucleotide sequence ID" value="NZ_CP071057.1"/>
</dbReference>
<sequence length="140" mass="15087">MINGPVSKGDLFVFYGLLKKGAAGAPAHIDLEAAGRYLGPCRFRARLVDLGGYPGAVDGETLCTGELYVLEDVSVARELDAFEDVEAGDPADSLFQRRKIDVLDDEGRPTGQTAWIYWYAKPAAGAPEVANGDWPLEGKR</sequence>
<organism evidence="2 3">
    <name type="scientific">Marinicauda algicola</name>
    <dbReference type="NCBI Taxonomy" id="2029849"/>
    <lineage>
        <taxon>Bacteria</taxon>
        <taxon>Pseudomonadati</taxon>
        <taxon>Pseudomonadota</taxon>
        <taxon>Alphaproteobacteria</taxon>
        <taxon>Maricaulales</taxon>
        <taxon>Maricaulaceae</taxon>
        <taxon>Marinicauda</taxon>
    </lineage>
</organism>
<dbReference type="Proteomes" id="UP000308054">
    <property type="component" value="Unassembled WGS sequence"/>
</dbReference>
<dbReference type="InterPro" id="IPR036568">
    <property type="entry name" value="GGCT-like_sf"/>
</dbReference>
<protein>
    <submittedName>
        <fullName evidence="2">Gamma-glutamylcyclotransferase</fullName>
    </submittedName>
</protein>
<dbReference type="AlphaFoldDB" id="A0A4S2H3I1"/>
<proteinExistence type="predicted"/>
<dbReference type="Gene3D" id="3.10.490.10">
    <property type="entry name" value="Gamma-glutamyl cyclotransferase-like"/>
    <property type="match status" value="1"/>
</dbReference>
<dbReference type="SUPFAM" id="SSF110857">
    <property type="entry name" value="Gamma-glutamyl cyclotransferase-like"/>
    <property type="match status" value="1"/>
</dbReference>
<dbReference type="OrthoDB" id="482277at2"/>